<dbReference type="InterPro" id="IPR004143">
    <property type="entry name" value="BPL_LPL_catalytic"/>
</dbReference>
<comment type="caution">
    <text evidence="7">The sequence shown here is derived from an EMBL/GenBank/DDBJ whole genome shotgun (WGS) entry which is preliminary data.</text>
</comment>
<dbReference type="Pfam" id="PF21948">
    <property type="entry name" value="LplA-B_cat"/>
    <property type="match status" value="1"/>
</dbReference>
<reference evidence="7 8" key="1">
    <citation type="submission" date="2021-06" db="EMBL/GenBank/DDBJ databases">
        <authorList>
            <person name="Kallberg Y."/>
            <person name="Tangrot J."/>
            <person name="Rosling A."/>
        </authorList>
    </citation>
    <scope>NUCLEOTIDE SEQUENCE [LARGE SCALE GENOMIC DNA]</scope>
    <source>
        <strain evidence="7 8">120-4 pot B 10/14</strain>
    </source>
</reference>
<keyword evidence="4" id="KW-0808">Transferase</keyword>
<feature type="domain" description="BPL/LPL catalytic" evidence="6">
    <location>
        <begin position="48"/>
        <end position="233"/>
    </location>
</feature>
<dbReference type="HAMAP" id="MF_00013">
    <property type="entry name" value="LipB"/>
    <property type="match status" value="1"/>
</dbReference>
<evidence type="ECO:0000256" key="3">
    <source>
        <dbReference type="ARBA" id="ARBA00012334"/>
    </source>
</evidence>
<name>A0ABN7VV12_GIGMA</name>
<comment type="similarity">
    <text evidence="2">Belongs to the LipB family.</text>
</comment>
<evidence type="ECO:0000259" key="6">
    <source>
        <dbReference type="PROSITE" id="PS51733"/>
    </source>
</evidence>
<sequence length="257" mass="29122">MSLFFSTFRNTLTGIPTSILPYVYLSQISYEKALNLQKLLVRRRFENKNSSDLLLLLQHPPTFTTGRRDIGKTTNDEAYLRKLGAEYFETLRGGQTTFHGPGQLVGYPILDLRNFKLSVRCYVAAIEHVIINTCNAYGIVASTTKNTGVWVGDDKICAIGIQVQRFITSHGFALNCNTDLNWFDHIIPCGLEDKKMTSLTNEYAKEGKKTIITVEQVIPTLCQHFGYVFGRPLKPLKDVNNESDRALMQILDEFLMI</sequence>
<dbReference type="Gene3D" id="3.30.930.10">
    <property type="entry name" value="Bira Bifunctional Protein, Domain 2"/>
    <property type="match status" value="1"/>
</dbReference>
<dbReference type="InterPro" id="IPR020605">
    <property type="entry name" value="Octanoyltransferase_CS"/>
</dbReference>
<keyword evidence="8" id="KW-1185">Reference proteome</keyword>
<proteinExistence type="inferred from homology"/>
<dbReference type="CDD" id="cd16444">
    <property type="entry name" value="LipB"/>
    <property type="match status" value="1"/>
</dbReference>
<evidence type="ECO:0000256" key="2">
    <source>
        <dbReference type="ARBA" id="ARBA00007907"/>
    </source>
</evidence>
<evidence type="ECO:0000256" key="1">
    <source>
        <dbReference type="ARBA" id="ARBA00004821"/>
    </source>
</evidence>
<dbReference type="PANTHER" id="PTHR10993">
    <property type="entry name" value="OCTANOYLTRANSFERASE"/>
    <property type="match status" value="1"/>
</dbReference>
<dbReference type="InterPro" id="IPR045864">
    <property type="entry name" value="aa-tRNA-synth_II/BPL/LPL"/>
</dbReference>
<dbReference type="EC" id="2.3.1.181" evidence="3"/>
<dbReference type="Proteomes" id="UP000789901">
    <property type="component" value="Unassembled WGS sequence"/>
</dbReference>
<dbReference type="NCBIfam" id="NF010925">
    <property type="entry name" value="PRK14345.1"/>
    <property type="match status" value="1"/>
</dbReference>
<dbReference type="NCBIfam" id="TIGR00214">
    <property type="entry name" value="lipB"/>
    <property type="match status" value="1"/>
</dbReference>
<accession>A0ABN7VV12</accession>
<dbReference type="PANTHER" id="PTHR10993:SF7">
    <property type="entry name" value="LIPOYLTRANSFERASE 2, MITOCHONDRIAL-RELATED"/>
    <property type="match status" value="1"/>
</dbReference>
<gene>
    <name evidence="7" type="ORF">GMARGA_LOCUS22564</name>
</gene>
<dbReference type="SUPFAM" id="SSF55681">
    <property type="entry name" value="Class II aaRS and biotin synthetases"/>
    <property type="match status" value="1"/>
</dbReference>
<organism evidence="7 8">
    <name type="scientific">Gigaspora margarita</name>
    <dbReference type="NCBI Taxonomy" id="4874"/>
    <lineage>
        <taxon>Eukaryota</taxon>
        <taxon>Fungi</taxon>
        <taxon>Fungi incertae sedis</taxon>
        <taxon>Mucoromycota</taxon>
        <taxon>Glomeromycotina</taxon>
        <taxon>Glomeromycetes</taxon>
        <taxon>Diversisporales</taxon>
        <taxon>Gigasporaceae</taxon>
        <taxon>Gigaspora</taxon>
    </lineage>
</organism>
<dbReference type="EMBL" id="CAJVQB010021900">
    <property type="protein sequence ID" value="CAG8798272.1"/>
    <property type="molecule type" value="Genomic_DNA"/>
</dbReference>
<dbReference type="PROSITE" id="PS01313">
    <property type="entry name" value="LIPB"/>
    <property type="match status" value="1"/>
</dbReference>
<keyword evidence="5" id="KW-0012">Acyltransferase</keyword>
<evidence type="ECO:0000256" key="5">
    <source>
        <dbReference type="ARBA" id="ARBA00023315"/>
    </source>
</evidence>
<protein>
    <recommendedName>
        <fullName evidence="3">lipoyl(octanoyl) transferase</fullName>
        <ecNumber evidence="3">2.3.1.181</ecNumber>
    </recommendedName>
</protein>
<comment type="pathway">
    <text evidence="1">Protein modification; protein lipoylation via endogenous pathway; protein N(6)-(lipoyl)lysine from octanoyl-[acyl-carrier-protein]: step 1/2.</text>
</comment>
<dbReference type="InterPro" id="IPR000544">
    <property type="entry name" value="Octanoyltransferase"/>
</dbReference>
<evidence type="ECO:0000256" key="4">
    <source>
        <dbReference type="ARBA" id="ARBA00022679"/>
    </source>
</evidence>
<dbReference type="PROSITE" id="PS51733">
    <property type="entry name" value="BPL_LPL_CATALYTIC"/>
    <property type="match status" value="1"/>
</dbReference>
<evidence type="ECO:0000313" key="8">
    <source>
        <dbReference type="Proteomes" id="UP000789901"/>
    </source>
</evidence>
<evidence type="ECO:0000313" key="7">
    <source>
        <dbReference type="EMBL" id="CAG8798272.1"/>
    </source>
</evidence>